<dbReference type="InterPro" id="IPR002825">
    <property type="entry name" value="Pept_S49_ser-pept_pro"/>
</dbReference>
<dbReference type="Proteomes" id="UP000467371">
    <property type="component" value="Chromosome"/>
</dbReference>
<dbReference type="NCBIfam" id="NF047768">
    <property type="entry name" value="Clp_like_SDH"/>
    <property type="match status" value="1"/>
</dbReference>
<name>A0A4P8QXM3_METMZ</name>
<evidence type="ECO:0008006" key="5">
    <source>
        <dbReference type="Google" id="ProtNLM"/>
    </source>
</evidence>
<accession>A0A4P8QXM3</accession>
<dbReference type="PANTHER" id="PTHR35984">
    <property type="entry name" value="PERIPLASMIC SERINE PROTEASE"/>
    <property type="match status" value="1"/>
</dbReference>
<gene>
    <name evidence="1" type="ORF">DKM28_11045</name>
    <name evidence="2" type="ORF">FQU78_09935</name>
</gene>
<dbReference type="SUPFAM" id="SSF52096">
    <property type="entry name" value="ClpP/crotonase"/>
    <property type="match status" value="1"/>
</dbReference>
<dbReference type="RefSeq" id="WP_080925770.1">
    <property type="nucleotide sequence ID" value="NZ_AP019780.1"/>
</dbReference>
<evidence type="ECO:0000313" key="2">
    <source>
        <dbReference type="EMBL" id="QIB91315.1"/>
    </source>
</evidence>
<dbReference type="GO" id="GO:0016020">
    <property type="term" value="C:membrane"/>
    <property type="evidence" value="ECO:0007669"/>
    <property type="project" value="InterPro"/>
</dbReference>
<reference evidence="2 4" key="2">
    <citation type="journal article" date="2020" name="Environ. Microbiol. Rep.">
        <title>Redox cycling of Fe(II) and Fe(III) in magnetite accelerates aceticlastic methanogenesis by Methanosarcina mazei.</title>
        <authorList>
            <person name="Wang H."/>
            <person name="Byrne J.M."/>
            <person name="Liu P."/>
            <person name="Liu J."/>
            <person name="Dong X."/>
            <person name="Lu Y."/>
        </authorList>
    </citation>
    <scope>NUCLEOTIDE SEQUENCE [LARGE SCALE GENOMIC DNA]</scope>
    <source>
        <strain evidence="4">zm-15</strain>
        <strain evidence="2">Zm-15</strain>
    </source>
</reference>
<dbReference type="Pfam" id="PF01972">
    <property type="entry name" value="SDH_protease"/>
    <property type="match status" value="1"/>
</dbReference>
<dbReference type="InterPro" id="IPR029045">
    <property type="entry name" value="ClpP/crotonase-like_dom_sf"/>
</dbReference>
<protein>
    <recommendedName>
        <fullName evidence="5">Serine protease</fullName>
    </recommendedName>
</protein>
<dbReference type="EMBL" id="CP029709">
    <property type="protein sequence ID" value="QCR16477.1"/>
    <property type="molecule type" value="Genomic_DNA"/>
</dbReference>
<evidence type="ECO:0000313" key="1">
    <source>
        <dbReference type="EMBL" id="QCR16477.1"/>
    </source>
</evidence>
<dbReference type="Proteomes" id="UP000300067">
    <property type="component" value="Chromosome"/>
</dbReference>
<organism evidence="1 3">
    <name type="scientific">Methanosarcina mazei</name>
    <name type="common">Methanosarcina frisia</name>
    <dbReference type="NCBI Taxonomy" id="2209"/>
    <lineage>
        <taxon>Archaea</taxon>
        <taxon>Methanobacteriati</taxon>
        <taxon>Methanobacteriota</taxon>
        <taxon>Stenosarchaea group</taxon>
        <taxon>Methanomicrobia</taxon>
        <taxon>Methanosarcinales</taxon>
        <taxon>Methanosarcinaceae</taxon>
        <taxon>Methanosarcina</taxon>
    </lineage>
</organism>
<reference evidence="1 3" key="1">
    <citation type="submission" date="2018-05" db="EMBL/GenBank/DDBJ databases">
        <title>Methanosarcina gilichinskyana sp. nov., a novel methanogenic archaeon isolated from Holocene permafrost, North East Russia.</title>
        <authorList>
            <person name="Oshurkova V."/>
            <person name="Meer M."/>
            <person name="Bochkareva O."/>
            <person name="Shcherbakova V."/>
        </authorList>
    </citation>
    <scope>NUCLEOTIDE SEQUENCE [LARGE SCALE GENOMIC DNA]</scope>
    <source>
        <strain evidence="1 3">JL01</strain>
    </source>
</reference>
<evidence type="ECO:0000313" key="3">
    <source>
        <dbReference type="Proteomes" id="UP000300067"/>
    </source>
</evidence>
<sequence>MFAFFFLYAIIYPQSQLKKIRMQRMAKMKAMEKHHGYKVLTMIHRREMISLFGLPAYQSIDEEDAEQVLRWIRKYRDYPLELILHTPGGQLHASIQIARALKNHPKKTRVLIPHYSMSGGTIIALAADEIVMDKDAVIGPIDPQVGDPIRGVFPAPSWIHAAETKKEDADDSTLVMSDISRKALRLTRNVAKELLEGKIQPDGKEDRLEEVVEKLVSGEMIHSTPLSAREAKELGLSVNTDFPEDVHDFMRLFRPVKKTVEYVG</sequence>
<proteinExistence type="predicted"/>
<dbReference type="GeneID" id="24851465"/>
<evidence type="ECO:0000313" key="4">
    <source>
        <dbReference type="Proteomes" id="UP000467371"/>
    </source>
</evidence>
<dbReference type="EMBL" id="CP042908">
    <property type="protein sequence ID" value="QIB91315.1"/>
    <property type="molecule type" value="Genomic_DNA"/>
</dbReference>
<dbReference type="PANTHER" id="PTHR35984:SF1">
    <property type="entry name" value="PERIPLASMIC SERINE PROTEASE"/>
    <property type="match status" value="1"/>
</dbReference>
<dbReference type="Gene3D" id="3.90.226.10">
    <property type="entry name" value="2-enoyl-CoA Hydratase, Chain A, domain 1"/>
    <property type="match status" value="1"/>
</dbReference>
<dbReference type="AlphaFoldDB" id="A0A4P8QXM3"/>